<feature type="transmembrane region" description="Helical" evidence="9">
    <location>
        <begin position="310"/>
        <end position="339"/>
    </location>
</feature>
<feature type="transmembrane region" description="Helical" evidence="9">
    <location>
        <begin position="43"/>
        <end position="63"/>
    </location>
</feature>
<keyword evidence="3" id="KW-0813">Transport</keyword>
<feature type="transmembrane region" description="Helical" evidence="9">
    <location>
        <begin position="242"/>
        <end position="264"/>
    </location>
</feature>
<evidence type="ECO:0000313" key="11">
    <source>
        <dbReference type="Proteomes" id="UP000722989"/>
    </source>
</evidence>
<keyword evidence="6 9" id="KW-1133">Transmembrane helix</keyword>
<sequence>MELRPSRAGWIVPTGLLRAATAVACLMVLAVGAYLVTRVLGMIMPVTMAVVAALLLAALIGPGTERLKRAGVPPWLAALGGVLGLLVAVGGAVFLVGQRAVAQFGSLGREVSAGVVRLRQMLTHGPLSLSQEQLHRYTTELFTALRRGLPSPITGAVTAVEVAGALVLALLLLFFGLRDGPQMWCWLVGRLPLGGRQRVDRAGRAGWHSLSSYMRGIVLIAAVDAAGIGAALFALRVPLALSLMLLTFLSAFVPIVGATVAGAAATLVTFVTNGTTDALLVLAAVIGVQQAEGHLLHPIVMRRAVRLHPVVTLLAVGAGSLFAGVAGALIAVPVCAFAFHAVRGYAAGPEAGVDVGREAADRAEKESRTGLDRRTGRAAGATAPVPRQRAGPIEPTPGGSGTAEPRQPAHDPPKD</sequence>
<organism evidence="10 11">
    <name type="scientific">Planosporangium thailandense</name>
    <dbReference type="NCBI Taxonomy" id="765197"/>
    <lineage>
        <taxon>Bacteria</taxon>
        <taxon>Bacillati</taxon>
        <taxon>Actinomycetota</taxon>
        <taxon>Actinomycetes</taxon>
        <taxon>Micromonosporales</taxon>
        <taxon>Micromonosporaceae</taxon>
        <taxon>Planosporangium</taxon>
    </lineage>
</organism>
<feature type="transmembrane region" description="Helical" evidence="9">
    <location>
        <begin position="213"/>
        <end position="235"/>
    </location>
</feature>
<evidence type="ECO:0000313" key="10">
    <source>
        <dbReference type="EMBL" id="NJC71338.1"/>
    </source>
</evidence>
<dbReference type="EMBL" id="JAATVY010000011">
    <property type="protein sequence ID" value="NJC71338.1"/>
    <property type="molecule type" value="Genomic_DNA"/>
</dbReference>
<accession>A0ABX0XZ59</accession>
<evidence type="ECO:0000256" key="6">
    <source>
        <dbReference type="ARBA" id="ARBA00022989"/>
    </source>
</evidence>
<reference evidence="10 11" key="1">
    <citation type="submission" date="2020-03" db="EMBL/GenBank/DDBJ databases">
        <title>WGS of the type strain of Planosporangium spp.</title>
        <authorList>
            <person name="Thawai C."/>
        </authorList>
    </citation>
    <scope>NUCLEOTIDE SEQUENCE [LARGE SCALE GENOMIC DNA]</scope>
    <source>
        <strain evidence="10 11">TBRC 5610</strain>
    </source>
</reference>
<evidence type="ECO:0000256" key="1">
    <source>
        <dbReference type="ARBA" id="ARBA00004651"/>
    </source>
</evidence>
<comment type="similarity">
    <text evidence="2">Belongs to the autoinducer-2 exporter (AI-2E) (TC 2.A.86) family.</text>
</comment>
<dbReference type="PANTHER" id="PTHR21716:SF53">
    <property type="entry name" value="PERMEASE PERM-RELATED"/>
    <property type="match status" value="1"/>
</dbReference>
<evidence type="ECO:0000256" key="5">
    <source>
        <dbReference type="ARBA" id="ARBA00022692"/>
    </source>
</evidence>
<dbReference type="InterPro" id="IPR002549">
    <property type="entry name" value="AI-2E-like"/>
</dbReference>
<comment type="caution">
    <text evidence="10">The sequence shown here is derived from an EMBL/GenBank/DDBJ whole genome shotgun (WGS) entry which is preliminary data.</text>
</comment>
<proteinExistence type="inferred from homology"/>
<comment type="subcellular location">
    <subcellularLocation>
        <location evidence="1">Cell membrane</location>
        <topology evidence="1">Multi-pass membrane protein</topology>
    </subcellularLocation>
</comment>
<feature type="transmembrane region" description="Helical" evidence="9">
    <location>
        <begin position="270"/>
        <end position="289"/>
    </location>
</feature>
<evidence type="ECO:0000256" key="8">
    <source>
        <dbReference type="SAM" id="MobiDB-lite"/>
    </source>
</evidence>
<feature type="compositionally biased region" description="Basic and acidic residues" evidence="8">
    <location>
        <begin position="357"/>
        <end position="375"/>
    </location>
</feature>
<dbReference type="Pfam" id="PF01594">
    <property type="entry name" value="AI-2E_transport"/>
    <property type="match status" value="1"/>
</dbReference>
<evidence type="ECO:0000256" key="4">
    <source>
        <dbReference type="ARBA" id="ARBA00022475"/>
    </source>
</evidence>
<name>A0ABX0XZ59_9ACTN</name>
<keyword evidence="7 9" id="KW-0472">Membrane</keyword>
<evidence type="ECO:0000256" key="2">
    <source>
        <dbReference type="ARBA" id="ARBA00009773"/>
    </source>
</evidence>
<keyword evidence="11" id="KW-1185">Reference proteome</keyword>
<dbReference type="RefSeq" id="WP_167926249.1">
    <property type="nucleotide sequence ID" value="NZ_JAATVY010000011.1"/>
</dbReference>
<evidence type="ECO:0000256" key="7">
    <source>
        <dbReference type="ARBA" id="ARBA00023136"/>
    </source>
</evidence>
<evidence type="ECO:0000256" key="3">
    <source>
        <dbReference type="ARBA" id="ARBA00022448"/>
    </source>
</evidence>
<dbReference type="PANTHER" id="PTHR21716">
    <property type="entry name" value="TRANSMEMBRANE PROTEIN"/>
    <property type="match status" value="1"/>
</dbReference>
<feature type="transmembrane region" description="Helical" evidence="9">
    <location>
        <begin position="156"/>
        <end position="177"/>
    </location>
</feature>
<feature type="transmembrane region" description="Helical" evidence="9">
    <location>
        <begin position="75"/>
        <end position="96"/>
    </location>
</feature>
<feature type="region of interest" description="Disordered" evidence="8">
    <location>
        <begin position="357"/>
        <end position="415"/>
    </location>
</feature>
<gene>
    <name evidence="10" type="ORF">HC031_16680</name>
</gene>
<dbReference type="Proteomes" id="UP000722989">
    <property type="component" value="Unassembled WGS sequence"/>
</dbReference>
<feature type="transmembrane region" description="Helical" evidence="9">
    <location>
        <begin position="15"/>
        <end position="36"/>
    </location>
</feature>
<keyword evidence="5 9" id="KW-0812">Transmembrane</keyword>
<protein>
    <submittedName>
        <fullName evidence="10">AI-2E family transporter</fullName>
    </submittedName>
</protein>
<keyword evidence="4" id="KW-1003">Cell membrane</keyword>
<evidence type="ECO:0000256" key="9">
    <source>
        <dbReference type="SAM" id="Phobius"/>
    </source>
</evidence>